<feature type="domain" description="Multidrug resistance protein MdtA-like barrel-sandwich hybrid" evidence="7">
    <location>
        <begin position="63"/>
        <end position="206"/>
    </location>
</feature>
<feature type="signal peptide" evidence="5">
    <location>
        <begin position="1"/>
        <end position="22"/>
    </location>
</feature>
<dbReference type="PROSITE" id="PS51257">
    <property type="entry name" value="PROKAR_LIPOPROTEIN"/>
    <property type="match status" value="1"/>
</dbReference>
<evidence type="ECO:0000256" key="4">
    <source>
        <dbReference type="SAM" id="Coils"/>
    </source>
</evidence>
<dbReference type="AlphaFoldDB" id="A0A4Y9K368"/>
<dbReference type="Pfam" id="PF25917">
    <property type="entry name" value="BSH_RND"/>
    <property type="match status" value="1"/>
</dbReference>
<dbReference type="PANTHER" id="PTHR30469">
    <property type="entry name" value="MULTIDRUG RESISTANCE PROTEIN MDTA"/>
    <property type="match status" value="1"/>
</dbReference>
<dbReference type="Gene3D" id="1.10.287.470">
    <property type="entry name" value="Helix hairpin bin"/>
    <property type="match status" value="1"/>
</dbReference>
<comment type="subcellular location">
    <subcellularLocation>
        <location evidence="1">Cell envelope</location>
    </subcellularLocation>
</comment>
<dbReference type="SUPFAM" id="SSF111369">
    <property type="entry name" value="HlyD-like secretion proteins"/>
    <property type="match status" value="1"/>
</dbReference>
<dbReference type="Gene3D" id="2.40.30.170">
    <property type="match status" value="1"/>
</dbReference>
<dbReference type="Proteomes" id="UP000297396">
    <property type="component" value="Unassembled WGS sequence"/>
</dbReference>
<protein>
    <submittedName>
        <fullName evidence="9">Efflux RND transporter periplasmic adaptor subunit</fullName>
    </submittedName>
</protein>
<dbReference type="InterPro" id="IPR058625">
    <property type="entry name" value="MdtA-like_BSH"/>
</dbReference>
<dbReference type="RefSeq" id="WP_135054787.1">
    <property type="nucleotide sequence ID" value="NZ_JADGLC010000004.1"/>
</dbReference>
<dbReference type="PANTHER" id="PTHR30469:SF15">
    <property type="entry name" value="HLYD FAMILY OF SECRETION PROTEINS"/>
    <property type="match status" value="1"/>
</dbReference>
<evidence type="ECO:0000313" key="10">
    <source>
        <dbReference type="Proteomes" id="UP000297396"/>
    </source>
</evidence>
<reference evidence="9 10" key="1">
    <citation type="submission" date="2019-03" db="EMBL/GenBank/DDBJ databases">
        <title>Diversity of the mouse oral microbiome.</title>
        <authorList>
            <person name="Joseph S."/>
            <person name="Aduse-Opoku J."/>
            <person name="Curtis M."/>
            <person name="Wade W."/>
            <person name="Hashim A."/>
        </authorList>
    </citation>
    <scope>NUCLEOTIDE SEQUENCE [LARGE SCALE GENOMIC DNA]</scope>
    <source>
        <strain evidence="9 10">WT12</strain>
    </source>
</reference>
<dbReference type="EMBL" id="SPPA01000004">
    <property type="protein sequence ID" value="TFV12198.1"/>
    <property type="molecule type" value="Genomic_DNA"/>
</dbReference>
<dbReference type="Gene3D" id="2.40.420.20">
    <property type="match status" value="1"/>
</dbReference>
<comment type="caution">
    <text evidence="9">The sequence shown here is derived from an EMBL/GenBank/DDBJ whole genome shotgun (WGS) entry which is preliminary data.</text>
</comment>
<dbReference type="GO" id="GO:1990281">
    <property type="term" value="C:efflux pump complex"/>
    <property type="evidence" value="ECO:0007669"/>
    <property type="project" value="TreeGrafter"/>
</dbReference>
<dbReference type="InterPro" id="IPR058624">
    <property type="entry name" value="MdtA-like_HH"/>
</dbReference>
<name>A0A4Y9K368_9PAST</name>
<feature type="chain" id="PRO_5021255439" evidence="5">
    <location>
        <begin position="23"/>
        <end position="371"/>
    </location>
</feature>
<dbReference type="Pfam" id="PF25967">
    <property type="entry name" value="RND-MFP_C"/>
    <property type="match status" value="1"/>
</dbReference>
<dbReference type="InterPro" id="IPR006143">
    <property type="entry name" value="RND_pump_MFP"/>
</dbReference>
<dbReference type="NCBIfam" id="TIGR01730">
    <property type="entry name" value="RND_mfp"/>
    <property type="match status" value="1"/>
</dbReference>
<dbReference type="OrthoDB" id="9806939at2"/>
<feature type="coiled-coil region" evidence="4">
    <location>
        <begin position="92"/>
        <end position="185"/>
    </location>
</feature>
<evidence type="ECO:0000259" key="8">
    <source>
        <dbReference type="Pfam" id="PF25967"/>
    </source>
</evidence>
<feature type="domain" description="Multidrug resistance protein MdtA-like C-terminal permuted SH3" evidence="8">
    <location>
        <begin position="297"/>
        <end position="349"/>
    </location>
</feature>
<dbReference type="GO" id="GO:0015562">
    <property type="term" value="F:efflux transmembrane transporter activity"/>
    <property type="evidence" value="ECO:0007669"/>
    <property type="project" value="TreeGrafter"/>
</dbReference>
<dbReference type="InterPro" id="IPR058627">
    <property type="entry name" value="MdtA-like_C"/>
</dbReference>
<dbReference type="Gene3D" id="2.40.50.100">
    <property type="match status" value="1"/>
</dbReference>
<accession>A0A4Y9K368</accession>
<comment type="similarity">
    <text evidence="2">Belongs to the membrane fusion protein (MFP) (TC 8.A.1) family.</text>
</comment>
<keyword evidence="5" id="KW-0732">Signal</keyword>
<evidence type="ECO:0000313" key="9">
    <source>
        <dbReference type="EMBL" id="TFV12198.1"/>
    </source>
</evidence>
<sequence>MKKLILLSVLPILFLTACQEQNSEQTETVLMKVNVVQVQPAALTQTLRLSGSITAKEDISVRTPLVGLQIQTVNAEVGEVVKKGQILATLEASNVQAQLRQNDANLQRAKANLASQQSALTESEATLKRYQTLMKSDAISRQELEQQQAKTRVARAAVQAANAEIAQVQAQLDDSRHQRKKAEVLAPADGVITQRSAEVGNLTDSNALFHLARNGELEATVEASAKELSLLKTGLPAEVQVLDQTTSGQIRLLSSQIDQTSRTGKARIQLQTPAQLTLGTPATALIKLPEMQAQATLPLSAVNFNADGTAFVMLVNHNKQIERRPISLGEVNQGTAEILSGLKVGEQVVQKAGALINEGERVEPVTEQGVK</sequence>
<evidence type="ECO:0000256" key="3">
    <source>
        <dbReference type="ARBA" id="ARBA00022448"/>
    </source>
</evidence>
<proteinExistence type="inferred from homology"/>
<feature type="domain" description="Multidrug resistance protein MdtA-like alpha-helical hairpin" evidence="6">
    <location>
        <begin position="106"/>
        <end position="173"/>
    </location>
</feature>
<gene>
    <name evidence="9" type="ORF">E4T80_02905</name>
</gene>
<evidence type="ECO:0000256" key="1">
    <source>
        <dbReference type="ARBA" id="ARBA00004196"/>
    </source>
</evidence>
<keyword evidence="4" id="KW-0175">Coiled coil</keyword>
<evidence type="ECO:0000259" key="6">
    <source>
        <dbReference type="Pfam" id="PF25876"/>
    </source>
</evidence>
<evidence type="ECO:0000256" key="2">
    <source>
        <dbReference type="ARBA" id="ARBA00009477"/>
    </source>
</evidence>
<dbReference type="Pfam" id="PF25876">
    <property type="entry name" value="HH_MFP_RND"/>
    <property type="match status" value="1"/>
</dbReference>
<evidence type="ECO:0000259" key="7">
    <source>
        <dbReference type="Pfam" id="PF25917"/>
    </source>
</evidence>
<keyword evidence="3" id="KW-0813">Transport</keyword>
<organism evidence="9 10">
    <name type="scientific">Muribacter muris</name>
    <dbReference type="NCBI Taxonomy" id="67855"/>
    <lineage>
        <taxon>Bacteria</taxon>
        <taxon>Pseudomonadati</taxon>
        <taxon>Pseudomonadota</taxon>
        <taxon>Gammaproteobacteria</taxon>
        <taxon>Pasteurellales</taxon>
        <taxon>Pasteurellaceae</taxon>
        <taxon>Muribacter</taxon>
    </lineage>
</organism>
<evidence type="ECO:0000256" key="5">
    <source>
        <dbReference type="SAM" id="SignalP"/>
    </source>
</evidence>